<proteinExistence type="predicted"/>
<sequence length="98" mass="10899">MEAETEVRQGSRGGFCFLLIALPLKSSAIAKSEKPKDTQREAYISLSHFMIINDDLSIFGGVVKPRPCFQGEPTWISLSCSHPWFWFLSTLSAIEGCS</sequence>
<reference evidence="1 2" key="1">
    <citation type="journal article" date="2022" name="Hortic Res">
        <title>A haplotype resolved chromosomal level avocado genome allows analysis of novel avocado genes.</title>
        <authorList>
            <person name="Nath O."/>
            <person name="Fletcher S.J."/>
            <person name="Hayward A."/>
            <person name="Shaw L.M."/>
            <person name="Masouleh A.K."/>
            <person name="Furtado A."/>
            <person name="Henry R.J."/>
            <person name="Mitter N."/>
        </authorList>
    </citation>
    <scope>NUCLEOTIDE SEQUENCE [LARGE SCALE GENOMIC DNA]</scope>
    <source>
        <strain evidence="2">cv. Hass</strain>
    </source>
</reference>
<evidence type="ECO:0000313" key="2">
    <source>
        <dbReference type="Proteomes" id="UP001234297"/>
    </source>
</evidence>
<name>A0ACC2KAQ0_PERAE</name>
<evidence type="ECO:0000313" key="1">
    <source>
        <dbReference type="EMBL" id="KAJ8618029.1"/>
    </source>
</evidence>
<dbReference type="Proteomes" id="UP001234297">
    <property type="component" value="Chromosome 4"/>
</dbReference>
<accession>A0ACC2KAQ0</accession>
<keyword evidence="2" id="KW-1185">Reference proteome</keyword>
<comment type="caution">
    <text evidence="1">The sequence shown here is derived from an EMBL/GenBank/DDBJ whole genome shotgun (WGS) entry which is preliminary data.</text>
</comment>
<organism evidence="1 2">
    <name type="scientific">Persea americana</name>
    <name type="common">Avocado</name>
    <dbReference type="NCBI Taxonomy" id="3435"/>
    <lineage>
        <taxon>Eukaryota</taxon>
        <taxon>Viridiplantae</taxon>
        <taxon>Streptophyta</taxon>
        <taxon>Embryophyta</taxon>
        <taxon>Tracheophyta</taxon>
        <taxon>Spermatophyta</taxon>
        <taxon>Magnoliopsida</taxon>
        <taxon>Magnoliidae</taxon>
        <taxon>Laurales</taxon>
        <taxon>Lauraceae</taxon>
        <taxon>Persea</taxon>
    </lineage>
</organism>
<gene>
    <name evidence="1" type="ORF">MRB53_014215</name>
</gene>
<protein>
    <submittedName>
        <fullName evidence="1">Uncharacterized protein</fullName>
    </submittedName>
</protein>
<dbReference type="EMBL" id="CM056812">
    <property type="protein sequence ID" value="KAJ8618029.1"/>
    <property type="molecule type" value="Genomic_DNA"/>
</dbReference>